<keyword evidence="2" id="KW-0547">Nucleotide-binding</keyword>
<evidence type="ECO:0000256" key="1">
    <source>
        <dbReference type="ARBA" id="ARBA00004123"/>
    </source>
</evidence>
<feature type="region of interest" description="Disordered" evidence="9">
    <location>
        <begin position="67"/>
        <end position="141"/>
    </location>
</feature>
<gene>
    <name evidence="12" type="ORF">CROQUDRAFT_663759</name>
</gene>
<dbReference type="PROSITE" id="PS51061">
    <property type="entry name" value="R3H"/>
    <property type="match status" value="1"/>
</dbReference>
<feature type="compositionally biased region" description="Polar residues" evidence="9">
    <location>
        <begin position="103"/>
        <end position="131"/>
    </location>
</feature>
<dbReference type="Gene3D" id="3.30.70.330">
    <property type="match status" value="1"/>
</dbReference>
<dbReference type="GO" id="GO:0005737">
    <property type="term" value="C:cytoplasm"/>
    <property type="evidence" value="ECO:0007669"/>
    <property type="project" value="TreeGrafter"/>
</dbReference>
<reference evidence="12" key="1">
    <citation type="submission" date="2013-11" db="EMBL/GenBank/DDBJ databases">
        <title>Genome sequence of the fusiform rust pathogen reveals effectors for host alternation and coevolution with pine.</title>
        <authorList>
            <consortium name="DOE Joint Genome Institute"/>
            <person name="Smith K."/>
            <person name="Pendleton A."/>
            <person name="Kubisiak T."/>
            <person name="Anderson C."/>
            <person name="Salamov A."/>
            <person name="Aerts A."/>
            <person name="Riley R."/>
            <person name="Clum A."/>
            <person name="Lindquist E."/>
            <person name="Ence D."/>
            <person name="Campbell M."/>
            <person name="Kronenberg Z."/>
            <person name="Feau N."/>
            <person name="Dhillon B."/>
            <person name="Hamelin R."/>
            <person name="Burleigh J."/>
            <person name="Smith J."/>
            <person name="Yandell M."/>
            <person name="Nelson C."/>
            <person name="Grigoriev I."/>
            <person name="Davis J."/>
        </authorList>
    </citation>
    <scope>NUCLEOTIDE SEQUENCE</scope>
    <source>
        <strain evidence="12">G11</strain>
    </source>
</reference>
<evidence type="ECO:0000256" key="4">
    <source>
        <dbReference type="ARBA" id="ARBA00022806"/>
    </source>
</evidence>
<dbReference type="InterPro" id="IPR001374">
    <property type="entry name" value="R3H_dom"/>
</dbReference>
<name>A0A9P6N7V6_9BASI</name>
<dbReference type="SMART" id="SM00393">
    <property type="entry name" value="R3H"/>
    <property type="match status" value="1"/>
</dbReference>
<evidence type="ECO:0000256" key="5">
    <source>
        <dbReference type="ARBA" id="ARBA00022840"/>
    </source>
</evidence>
<dbReference type="OrthoDB" id="434258at2759"/>
<dbReference type="GO" id="GO:0016787">
    <property type="term" value="F:hydrolase activity"/>
    <property type="evidence" value="ECO:0007669"/>
    <property type="project" value="UniProtKB-KW"/>
</dbReference>
<evidence type="ECO:0000256" key="2">
    <source>
        <dbReference type="ARBA" id="ARBA00022741"/>
    </source>
</evidence>
<evidence type="ECO:0000256" key="6">
    <source>
        <dbReference type="ARBA" id="ARBA00022884"/>
    </source>
</evidence>
<evidence type="ECO:0000256" key="7">
    <source>
        <dbReference type="ARBA" id="ARBA00023242"/>
    </source>
</evidence>
<dbReference type="Gene3D" id="3.30.1370.50">
    <property type="entry name" value="R3H-like domain"/>
    <property type="match status" value="1"/>
</dbReference>
<dbReference type="GO" id="GO:0004386">
    <property type="term" value="F:helicase activity"/>
    <property type="evidence" value="ECO:0007669"/>
    <property type="project" value="UniProtKB-KW"/>
</dbReference>
<keyword evidence="5" id="KW-0067">ATP-binding</keyword>
<sequence>MEPKTNNNNNNNNFDLLNSNNLNQFSNPSKLLNQPSINVNHDLSIKKERGPPSLRKKQSQRFTVAHNNQSNNLDPPPPPPPLPTWASSQFQHLQQHHHHQERTPSTSSIGDSDYNPSSDPLPLQQTTAPYMSNSSNSSSGAQYATVPYLTSPITTRTNTSLSGNVTSSIGTPLSVNNVSGESDDEVIPTAIVIKNIPFSVRREQLLAILDDLMIPAPYAFNYHFDNGVFRGLAFANFRSASEADSAVAGLNGFDISGRKLRVEYKKVLQAGEKERIEKEKAIKRMRSMQLQKDGMIEGNNYHQTSHHFGYNVGQVQLDDDLMMRQQQQQILSNPTNSIHPPLPNRPITNTNNNTTTPPILSFPGSSYYPLHQQSDQVQSQQPTPVKELDMNDPQTLELYSRIVIFKEDNFRDEFSFAKSLTSLQRRIVHQIAKKLGLDHRSEGIGEERFVVVSKPQKNNNLKIKKSMPNLRRLNNEEKNYKSLNERKSNINLRYYNQNLDQQELIENNFNNLMLQSNNNHHPIIRQPKGPEVNHSKGFGHNFKVNNLPPGQQQSQQSQSQQSNTHTSQEIMEN</sequence>
<comment type="subcellular location">
    <subcellularLocation>
        <location evidence="1">Nucleus</location>
    </subcellularLocation>
</comment>
<dbReference type="Pfam" id="PF00076">
    <property type="entry name" value="RRM_1"/>
    <property type="match status" value="1"/>
</dbReference>
<keyword evidence="7" id="KW-0539">Nucleus</keyword>
<keyword evidence="3" id="KW-0378">Hydrolase</keyword>
<evidence type="ECO:0000259" key="11">
    <source>
        <dbReference type="PROSITE" id="PS51061"/>
    </source>
</evidence>
<comment type="caution">
    <text evidence="12">The sequence shown here is derived from an EMBL/GenBank/DDBJ whole genome shotgun (WGS) entry which is preliminary data.</text>
</comment>
<dbReference type="FunFam" id="3.30.1370.50:FF:000002">
    <property type="entry name" value="Immunoglobulin mu DNA-binding protein 2"/>
    <property type="match status" value="1"/>
</dbReference>
<dbReference type="GO" id="GO:0005634">
    <property type="term" value="C:nucleus"/>
    <property type="evidence" value="ECO:0007669"/>
    <property type="project" value="UniProtKB-SubCell"/>
</dbReference>
<dbReference type="InterPro" id="IPR034186">
    <property type="entry name" value="PIN4-like_RRM"/>
</dbReference>
<feature type="compositionally biased region" description="Polar residues" evidence="9">
    <location>
        <begin position="563"/>
        <end position="573"/>
    </location>
</feature>
<dbReference type="Proteomes" id="UP000886653">
    <property type="component" value="Unassembled WGS sequence"/>
</dbReference>
<dbReference type="GO" id="GO:0003729">
    <property type="term" value="F:mRNA binding"/>
    <property type="evidence" value="ECO:0007669"/>
    <property type="project" value="TreeGrafter"/>
</dbReference>
<feature type="domain" description="RRM" evidence="10">
    <location>
        <begin position="189"/>
        <end position="267"/>
    </location>
</feature>
<dbReference type="EMBL" id="MU167384">
    <property type="protein sequence ID" value="KAG0141495.1"/>
    <property type="molecule type" value="Genomic_DNA"/>
</dbReference>
<feature type="region of interest" description="Disordered" evidence="9">
    <location>
        <begin position="333"/>
        <end position="353"/>
    </location>
</feature>
<dbReference type="SUPFAM" id="SSF82708">
    <property type="entry name" value="R3H domain"/>
    <property type="match status" value="1"/>
</dbReference>
<dbReference type="SUPFAM" id="SSF54928">
    <property type="entry name" value="RNA-binding domain, RBD"/>
    <property type="match status" value="1"/>
</dbReference>
<proteinExistence type="predicted"/>
<dbReference type="InterPro" id="IPR012677">
    <property type="entry name" value="Nucleotide-bd_a/b_plait_sf"/>
</dbReference>
<evidence type="ECO:0000313" key="12">
    <source>
        <dbReference type="EMBL" id="KAG0141495.1"/>
    </source>
</evidence>
<organism evidence="12 13">
    <name type="scientific">Cronartium quercuum f. sp. fusiforme G11</name>
    <dbReference type="NCBI Taxonomy" id="708437"/>
    <lineage>
        <taxon>Eukaryota</taxon>
        <taxon>Fungi</taxon>
        <taxon>Dikarya</taxon>
        <taxon>Basidiomycota</taxon>
        <taxon>Pucciniomycotina</taxon>
        <taxon>Pucciniomycetes</taxon>
        <taxon>Pucciniales</taxon>
        <taxon>Coleosporiaceae</taxon>
        <taxon>Cronartium</taxon>
    </lineage>
</organism>
<dbReference type="Pfam" id="PF01424">
    <property type="entry name" value="R3H"/>
    <property type="match status" value="1"/>
</dbReference>
<dbReference type="GO" id="GO:0003677">
    <property type="term" value="F:DNA binding"/>
    <property type="evidence" value="ECO:0007669"/>
    <property type="project" value="UniProtKB-ARBA"/>
</dbReference>
<feature type="domain" description="R3H" evidence="11">
    <location>
        <begin position="392"/>
        <end position="456"/>
    </location>
</feature>
<feature type="compositionally biased region" description="Pro residues" evidence="9">
    <location>
        <begin position="74"/>
        <end position="83"/>
    </location>
</feature>
<feature type="compositionally biased region" description="Low complexity" evidence="9">
    <location>
        <begin position="551"/>
        <end position="562"/>
    </location>
</feature>
<dbReference type="SMART" id="SM00360">
    <property type="entry name" value="RRM"/>
    <property type="match status" value="1"/>
</dbReference>
<keyword evidence="4" id="KW-0347">Helicase</keyword>
<protein>
    <recommendedName>
        <fullName evidence="14">R3H domain-containing protein</fullName>
    </recommendedName>
</protein>
<dbReference type="InterPro" id="IPR000504">
    <property type="entry name" value="RRM_dom"/>
</dbReference>
<accession>A0A9P6N7V6</accession>
<evidence type="ECO:0000256" key="3">
    <source>
        <dbReference type="ARBA" id="ARBA00022801"/>
    </source>
</evidence>
<evidence type="ECO:0008006" key="14">
    <source>
        <dbReference type="Google" id="ProtNLM"/>
    </source>
</evidence>
<dbReference type="PANTHER" id="PTHR23003">
    <property type="entry name" value="RNA RECOGNITION MOTIF RRM DOMAIN CONTAINING PROTEIN"/>
    <property type="match status" value="1"/>
</dbReference>
<dbReference type="InterPro" id="IPR050374">
    <property type="entry name" value="RRT5_SRSF_SR"/>
</dbReference>
<evidence type="ECO:0000256" key="8">
    <source>
        <dbReference type="PROSITE-ProRule" id="PRU00176"/>
    </source>
</evidence>
<dbReference type="PROSITE" id="PS50102">
    <property type="entry name" value="RRM"/>
    <property type="match status" value="1"/>
</dbReference>
<dbReference type="GO" id="GO:0005524">
    <property type="term" value="F:ATP binding"/>
    <property type="evidence" value="ECO:0007669"/>
    <property type="project" value="UniProtKB-KW"/>
</dbReference>
<keyword evidence="13" id="KW-1185">Reference proteome</keyword>
<evidence type="ECO:0000313" key="13">
    <source>
        <dbReference type="Proteomes" id="UP000886653"/>
    </source>
</evidence>
<evidence type="ECO:0000259" key="10">
    <source>
        <dbReference type="PROSITE" id="PS50102"/>
    </source>
</evidence>
<evidence type="ECO:0000256" key="9">
    <source>
        <dbReference type="SAM" id="MobiDB-lite"/>
    </source>
</evidence>
<dbReference type="CDD" id="cd12253">
    <property type="entry name" value="RRM_PIN4_like"/>
    <property type="match status" value="1"/>
</dbReference>
<dbReference type="AlphaFoldDB" id="A0A9P6N7V6"/>
<dbReference type="InterPro" id="IPR036867">
    <property type="entry name" value="R3H_dom_sf"/>
</dbReference>
<feature type="region of interest" description="Disordered" evidence="9">
    <location>
        <begin position="519"/>
        <end position="573"/>
    </location>
</feature>
<dbReference type="InterPro" id="IPR035979">
    <property type="entry name" value="RBD_domain_sf"/>
</dbReference>
<dbReference type="PANTHER" id="PTHR23003:SF17">
    <property type="entry name" value="RNA-BINDING PROTEIN PIN4"/>
    <property type="match status" value="1"/>
</dbReference>
<keyword evidence="6 8" id="KW-0694">RNA-binding</keyword>